<accession>A0AAV7TTF3</accession>
<dbReference type="EMBL" id="JANPWB010000006">
    <property type="protein sequence ID" value="KAJ1179501.1"/>
    <property type="molecule type" value="Genomic_DNA"/>
</dbReference>
<dbReference type="AlphaFoldDB" id="A0AAV7TTF3"/>
<comment type="caution">
    <text evidence="1">The sequence shown here is derived from an EMBL/GenBank/DDBJ whole genome shotgun (WGS) entry which is preliminary data.</text>
</comment>
<name>A0AAV7TTF3_PLEWA</name>
<sequence>MLIGRGPRCDCTAHPEPGLRPPCTIGDTLSAVLVGEEDNVVLPRPRDSCSTSRARDREELETLGVKRTVEPVAATSQRSIC</sequence>
<protein>
    <submittedName>
        <fullName evidence="1">Uncharacterized protein</fullName>
    </submittedName>
</protein>
<reference evidence="1" key="1">
    <citation type="journal article" date="2022" name="bioRxiv">
        <title>Sequencing and chromosome-scale assembly of the giantPleurodeles waltlgenome.</title>
        <authorList>
            <person name="Brown T."/>
            <person name="Elewa A."/>
            <person name="Iarovenko S."/>
            <person name="Subramanian E."/>
            <person name="Araus A.J."/>
            <person name="Petzold A."/>
            <person name="Susuki M."/>
            <person name="Suzuki K.-i.T."/>
            <person name="Hayashi T."/>
            <person name="Toyoda A."/>
            <person name="Oliveira C."/>
            <person name="Osipova E."/>
            <person name="Leigh N.D."/>
            <person name="Simon A."/>
            <person name="Yun M.H."/>
        </authorList>
    </citation>
    <scope>NUCLEOTIDE SEQUENCE</scope>
    <source>
        <strain evidence="1">20211129_DDA</strain>
        <tissue evidence="1">Liver</tissue>
    </source>
</reference>
<proteinExistence type="predicted"/>
<keyword evidence="2" id="KW-1185">Reference proteome</keyword>
<evidence type="ECO:0000313" key="1">
    <source>
        <dbReference type="EMBL" id="KAJ1179501.1"/>
    </source>
</evidence>
<gene>
    <name evidence="1" type="ORF">NDU88_004735</name>
</gene>
<dbReference type="Proteomes" id="UP001066276">
    <property type="component" value="Chromosome 3_2"/>
</dbReference>
<evidence type="ECO:0000313" key="2">
    <source>
        <dbReference type="Proteomes" id="UP001066276"/>
    </source>
</evidence>
<organism evidence="1 2">
    <name type="scientific">Pleurodeles waltl</name>
    <name type="common">Iberian ribbed newt</name>
    <dbReference type="NCBI Taxonomy" id="8319"/>
    <lineage>
        <taxon>Eukaryota</taxon>
        <taxon>Metazoa</taxon>
        <taxon>Chordata</taxon>
        <taxon>Craniata</taxon>
        <taxon>Vertebrata</taxon>
        <taxon>Euteleostomi</taxon>
        <taxon>Amphibia</taxon>
        <taxon>Batrachia</taxon>
        <taxon>Caudata</taxon>
        <taxon>Salamandroidea</taxon>
        <taxon>Salamandridae</taxon>
        <taxon>Pleurodelinae</taxon>
        <taxon>Pleurodeles</taxon>
    </lineage>
</organism>